<feature type="transmembrane region" description="Helical" evidence="5">
    <location>
        <begin position="119"/>
        <end position="142"/>
    </location>
</feature>
<sequence>MGLFNNFGSILLFIACILLIVSTISTPVVNNLSLATVQTGSRVYRFGVLGWCNTAGFDKCSPKALGYRFQDALGEVSNWDVVNNSINGLTKALILHPIAAALSFIGFLIALVSHKFGNILAAFFAFLAFVCSLVAMAIDFAIFGVVKGHINKNNLGHAKYGAATWVTVVATILLLFSIIFVLIQCCCCHRDKAPVRAEGIHNDSHELNEKKSGPFWKRNRA</sequence>
<evidence type="ECO:0000256" key="2">
    <source>
        <dbReference type="ARBA" id="ARBA00022692"/>
    </source>
</evidence>
<evidence type="ECO:0000313" key="8">
    <source>
        <dbReference type="Proteomes" id="UP001565368"/>
    </source>
</evidence>
<keyword evidence="6" id="KW-0732">Signal</keyword>
<dbReference type="PANTHER" id="PTHR28013:SF3">
    <property type="entry name" value="PROTEIN DCV1-RELATED"/>
    <property type="match status" value="1"/>
</dbReference>
<proteinExistence type="predicted"/>
<evidence type="ECO:0000256" key="5">
    <source>
        <dbReference type="SAM" id="Phobius"/>
    </source>
</evidence>
<name>A0ABR3Q7S3_9TREE</name>
<dbReference type="GeneID" id="95982682"/>
<feature type="signal peptide" evidence="6">
    <location>
        <begin position="1"/>
        <end position="23"/>
    </location>
</feature>
<reference evidence="7 8" key="1">
    <citation type="submission" date="2023-08" db="EMBL/GenBank/DDBJ databases">
        <title>Annotated Genome Sequence of Vanrija albida AlHP1.</title>
        <authorList>
            <person name="Herzog R."/>
        </authorList>
    </citation>
    <scope>NUCLEOTIDE SEQUENCE [LARGE SCALE GENOMIC DNA]</scope>
    <source>
        <strain evidence="7 8">AlHP1</strain>
    </source>
</reference>
<comment type="subcellular location">
    <subcellularLocation>
        <location evidence="1">Membrane</location>
        <topology evidence="1">Multi-pass membrane protein</topology>
    </subcellularLocation>
</comment>
<keyword evidence="8" id="KW-1185">Reference proteome</keyword>
<evidence type="ECO:0000256" key="1">
    <source>
        <dbReference type="ARBA" id="ARBA00004141"/>
    </source>
</evidence>
<dbReference type="RefSeq" id="XP_069210641.1">
    <property type="nucleotide sequence ID" value="XM_069350255.1"/>
</dbReference>
<evidence type="ECO:0000313" key="7">
    <source>
        <dbReference type="EMBL" id="KAL1410697.1"/>
    </source>
</evidence>
<dbReference type="InterPro" id="IPR009571">
    <property type="entry name" value="SUR7/Rim9-like_fungi"/>
</dbReference>
<dbReference type="InterPro" id="IPR051380">
    <property type="entry name" value="pH-response_reg_palI/RIM9"/>
</dbReference>
<dbReference type="EMBL" id="JBBXJM010000002">
    <property type="protein sequence ID" value="KAL1410697.1"/>
    <property type="molecule type" value="Genomic_DNA"/>
</dbReference>
<comment type="caution">
    <text evidence="7">The sequence shown here is derived from an EMBL/GenBank/DDBJ whole genome shotgun (WGS) entry which is preliminary data.</text>
</comment>
<dbReference type="Proteomes" id="UP001565368">
    <property type="component" value="Unassembled WGS sequence"/>
</dbReference>
<gene>
    <name evidence="7" type="ORF">Q8F55_001639</name>
</gene>
<keyword evidence="2 5" id="KW-0812">Transmembrane</keyword>
<protein>
    <recommendedName>
        <fullName evidence="9">Pali-domain-containing protein</fullName>
    </recommendedName>
</protein>
<feature type="transmembrane region" description="Helical" evidence="5">
    <location>
        <begin position="93"/>
        <end position="112"/>
    </location>
</feature>
<keyword evidence="3 5" id="KW-1133">Transmembrane helix</keyword>
<dbReference type="Pfam" id="PF06687">
    <property type="entry name" value="SUR7"/>
    <property type="match status" value="1"/>
</dbReference>
<evidence type="ECO:0000256" key="4">
    <source>
        <dbReference type="ARBA" id="ARBA00023136"/>
    </source>
</evidence>
<feature type="transmembrane region" description="Helical" evidence="5">
    <location>
        <begin position="162"/>
        <end position="183"/>
    </location>
</feature>
<evidence type="ECO:0000256" key="3">
    <source>
        <dbReference type="ARBA" id="ARBA00022989"/>
    </source>
</evidence>
<evidence type="ECO:0000256" key="6">
    <source>
        <dbReference type="SAM" id="SignalP"/>
    </source>
</evidence>
<accession>A0ABR3Q7S3</accession>
<dbReference type="PANTHER" id="PTHR28013">
    <property type="entry name" value="PROTEIN DCV1-RELATED"/>
    <property type="match status" value="1"/>
</dbReference>
<organism evidence="7 8">
    <name type="scientific">Vanrija albida</name>
    <dbReference type="NCBI Taxonomy" id="181172"/>
    <lineage>
        <taxon>Eukaryota</taxon>
        <taxon>Fungi</taxon>
        <taxon>Dikarya</taxon>
        <taxon>Basidiomycota</taxon>
        <taxon>Agaricomycotina</taxon>
        <taxon>Tremellomycetes</taxon>
        <taxon>Trichosporonales</taxon>
        <taxon>Trichosporonaceae</taxon>
        <taxon>Vanrija</taxon>
    </lineage>
</organism>
<keyword evidence="4 5" id="KW-0472">Membrane</keyword>
<feature type="chain" id="PRO_5047325727" description="Pali-domain-containing protein" evidence="6">
    <location>
        <begin position="24"/>
        <end position="221"/>
    </location>
</feature>
<evidence type="ECO:0008006" key="9">
    <source>
        <dbReference type="Google" id="ProtNLM"/>
    </source>
</evidence>